<dbReference type="Proteomes" id="UP000654482">
    <property type="component" value="Unassembled WGS sequence"/>
</dbReference>
<dbReference type="InterPro" id="IPR016024">
    <property type="entry name" value="ARM-type_fold"/>
</dbReference>
<keyword evidence="2" id="KW-1185">Reference proteome</keyword>
<dbReference type="SUPFAM" id="SSF48371">
    <property type="entry name" value="ARM repeat"/>
    <property type="match status" value="1"/>
</dbReference>
<reference evidence="1" key="1">
    <citation type="submission" date="2020-10" db="EMBL/GenBank/DDBJ databases">
        <authorList>
            <person name="Castelo-Branco R."/>
            <person name="Eusebio N."/>
            <person name="Adriana R."/>
            <person name="Vieira A."/>
            <person name="Brugerolle De Fraissinette N."/>
            <person name="Rezende De Castro R."/>
            <person name="Schneider M.P."/>
            <person name="Vasconcelos V."/>
            <person name="Leao P.N."/>
        </authorList>
    </citation>
    <scope>NUCLEOTIDE SEQUENCE</scope>
    <source>
        <strain evidence="1">LEGE 07157</strain>
    </source>
</reference>
<comment type="caution">
    <text evidence="1">The sequence shown here is derived from an EMBL/GenBank/DDBJ whole genome shotgun (WGS) entry which is preliminary data.</text>
</comment>
<protein>
    <submittedName>
        <fullName evidence="1">Uncharacterized protein</fullName>
    </submittedName>
</protein>
<dbReference type="EMBL" id="JADEWZ010000001">
    <property type="protein sequence ID" value="MBE9114394.1"/>
    <property type="molecule type" value="Genomic_DNA"/>
</dbReference>
<gene>
    <name evidence="1" type="ORF">IQ249_00635</name>
</gene>
<sequence length="1260" mass="143376">MIPPNWIDATDLNSWANRRDAQGKLPQLLRRLIHATVPRLQRIRFPAGESVQMGGWDGIIETSEGNAFVPDGCSVWELGVNRKVKGKADDDYQKRCADSLGLTSSETTFVFVTPRRWGGKDDWIRAKNSEGIWAEVIAYDADDIEQWLELAPAVHIWLALLLGKWSENDQDIGSFWDEWVNVTTPCLTSTLHLAGREQNVEKVKNWLNEPPSKLTIQANSIEEAIAFFTAIIYDLPEDERVQFLSRCVLVKNESSWRYFASSQDSLILIPTFERLKSIPQEHHVLVSVGREISPSKDTLQLSRLSREGFRKALASMGFSLERADALSQESKRSLLVLRRLLASNPEIHTPDWAKPENARSLIPVLLAGAWDETREADKEAIAALARKTYQEVINDILRWLNTSDPPIRKLGNVWQLVSREVTWHFISHSLVRDDFEILETTVLSVLGTLDPKYELPIDQQFAASVYGKNLPHSNFLREGLAETLAILATRGIPSEIQDITTAQSKVNVIIRKLLNTDSDWQQWASLSYLLPTLAEAAPEVFLEVVEQELQSDFPTLLGLFQESRWALGGSPHTGLLWALETFAWKPIYLSRVTLILAKLSRLDPGGHLVNRPFNSLCEIFFCWKPQTSAPLQQRLRVIDTLLIREPEVAWNLLCNLLPKITGELSHPIYKPRWREWLIESRSKVTCTEYWQNIEALIQRILTHVGSNSNRLCDVIERIESLQPSLRDRVIDFIASIDTANIPDRDIVKAWGSLRKIIQKHKKYSNAKWAMQTEVIEQLESIYENLEPHSLIFKYAWLFSVNPPLSDSTGFDWKTRDKKIKQVRHEAVKEIYFKLGISALLDLAIHVKEPGLLGASIGWLEAIDKDEIQLLNNSLGQHSKVLHDFGIEFIRGRLGVSGWSWAEKVISLAKSGNWPKKQLLNFFHGLPFEQGSWDLLSLFDEKFKTTYWQTISAIGVKLDDCKTAVCRLLSVNRPYAALNLAALYLNNQSGVVSIQPRILVEILEKAALIDPLTEIPTPGTQLLDHYIEQIFYALDASESVEENEIARLELIYFYWLRNSKRQPKLLHQELASNPLFFAEIVKLVYKSEDNQEESVKFDEATVERARMNYELLESLYQVPGLTEDGNIDSTKLRDWVLKAREACQESGRGAIGDHHIGELLAYAPKASDGLWPDIAVREIIEEIASRDIELGIETGVYNLRGVWSKSIGEGGIQERQLAETYRDYADAIVDTYPQTASMLYRIANDYDSVAHGEDIQAELRD</sequence>
<dbReference type="RefSeq" id="WP_194027475.1">
    <property type="nucleotide sequence ID" value="NZ_JADEWZ010000001.1"/>
</dbReference>
<name>A0A8J7B6H3_9CYAN</name>
<evidence type="ECO:0000313" key="1">
    <source>
        <dbReference type="EMBL" id="MBE9114394.1"/>
    </source>
</evidence>
<organism evidence="1 2">
    <name type="scientific">Lusitaniella coriacea LEGE 07157</name>
    <dbReference type="NCBI Taxonomy" id="945747"/>
    <lineage>
        <taxon>Bacteria</taxon>
        <taxon>Bacillati</taxon>
        <taxon>Cyanobacteriota</taxon>
        <taxon>Cyanophyceae</taxon>
        <taxon>Spirulinales</taxon>
        <taxon>Lusitaniellaceae</taxon>
        <taxon>Lusitaniella</taxon>
    </lineage>
</organism>
<accession>A0A8J7B6H3</accession>
<proteinExistence type="predicted"/>
<dbReference type="AlphaFoldDB" id="A0A8J7B6H3"/>
<evidence type="ECO:0000313" key="2">
    <source>
        <dbReference type="Proteomes" id="UP000654482"/>
    </source>
</evidence>